<dbReference type="Proteomes" id="UP001188597">
    <property type="component" value="Unassembled WGS sequence"/>
</dbReference>
<dbReference type="PANTHER" id="PTHR31973">
    <property type="entry name" value="POLYPROTEIN, PUTATIVE-RELATED"/>
    <property type="match status" value="1"/>
</dbReference>
<name>A0AA88V3D6_9ASTE</name>
<protein>
    <submittedName>
        <fullName evidence="1">Uncharacterized protein</fullName>
    </submittedName>
</protein>
<reference evidence="1" key="1">
    <citation type="submission" date="2022-12" db="EMBL/GenBank/DDBJ databases">
        <title>Draft genome assemblies for two species of Escallonia (Escalloniales).</title>
        <authorList>
            <person name="Chanderbali A."/>
            <person name="Dervinis C."/>
            <person name="Anghel I."/>
            <person name="Soltis D."/>
            <person name="Soltis P."/>
            <person name="Zapata F."/>
        </authorList>
    </citation>
    <scope>NUCLEOTIDE SEQUENCE</scope>
    <source>
        <strain evidence="1">UCBG64.0493</strain>
        <tissue evidence="1">Leaf</tissue>
    </source>
</reference>
<evidence type="ECO:0000313" key="2">
    <source>
        <dbReference type="Proteomes" id="UP001188597"/>
    </source>
</evidence>
<evidence type="ECO:0000313" key="1">
    <source>
        <dbReference type="EMBL" id="KAK3001012.1"/>
    </source>
</evidence>
<gene>
    <name evidence="1" type="ORF">RJ639_021083</name>
</gene>
<dbReference type="PANTHER" id="PTHR31973:SF187">
    <property type="entry name" value="MUTATOR TRANSPOSASE MUDRA PROTEIN"/>
    <property type="match status" value="1"/>
</dbReference>
<sequence length="168" mass="18791">MEQFVQLNSYIDELRISNPGTTVDLQYGPIGLSQGEYMFQRIYICLGALKEGIKAGCRKLIWLDRCFMKSPNGGQLLTAVGIDPGNQMFPVVYAIVEAKNRDSWAKATDMVRWQHHMEEMAKIDKEAAAFKAAGFTRIALRVSLFTAAKATDMIGKIDTTPRTANIMH</sequence>
<dbReference type="AlphaFoldDB" id="A0AA88V3D6"/>
<proteinExistence type="predicted"/>
<accession>A0AA88V3D6</accession>
<organism evidence="1 2">
    <name type="scientific">Escallonia herrerae</name>
    <dbReference type="NCBI Taxonomy" id="1293975"/>
    <lineage>
        <taxon>Eukaryota</taxon>
        <taxon>Viridiplantae</taxon>
        <taxon>Streptophyta</taxon>
        <taxon>Embryophyta</taxon>
        <taxon>Tracheophyta</taxon>
        <taxon>Spermatophyta</taxon>
        <taxon>Magnoliopsida</taxon>
        <taxon>eudicotyledons</taxon>
        <taxon>Gunneridae</taxon>
        <taxon>Pentapetalae</taxon>
        <taxon>asterids</taxon>
        <taxon>campanulids</taxon>
        <taxon>Escalloniales</taxon>
        <taxon>Escalloniaceae</taxon>
        <taxon>Escallonia</taxon>
    </lineage>
</organism>
<keyword evidence="2" id="KW-1185">Reference proteome</keyword>
<dbReference type="EMBL" id="JAVXUP010002867">
    <property type="protein sequence ID" value="KAK3001012.1"/>
    <property type="molecule type" value="Genomic_DNA"/>
</dbReference>
<comment type="caution">
    <text evidence="1">The sequence shown here is derived from an EMBL/GenBank/DDBJ whole genome shotgun (WGS) entry which is preliminary data.</text>
</comment>